<proteinExistence type="predicted"/>
<evidence type="ECO:0000313" key="3">
    <source>
        <dbReference type="Proteomes" id="UP000603865"/>
    </source>
</evidence>
<dbReference type="Gene3D" id="3.10.180.10">
    <property type="entry name" value="2,3-Dihydroxybiphenyl 1,2-Dioxygenase, domain 1"/>
    <property type="match status" value="1"/>
</dbReference>
<organism evidence="2 3">
    <name type="scientific">Deinococcus ruber</name>
    <dbReference type="NCBI Taxonomy" id="1848197"/>
    <lineage>
        <taxon>Bacteria</taxon>
        <taxon>Thermotogati</taxon>
        <taxon>Deinococcota</taxon>
        <taxon>Deinococci</taxon>
        <taxon>Deinococcales</taxon>
        <taxon>Deinococcaceae</taxon>
        <taxon>Deinococcus</taxon>
    </lineage>
</organism>
<gene>
    <name evidence="2" type="ORF">GCM10008957_17890</name>
</gene>
<dbReference type="AlphaFoldDB" id="A0A918C3X7"/>
<feature type="domain" description="Glyoxalase-like" evidence="1">
    <location>
        <begin position="6"/>
        <end position="181"/>
    </location>
</feature>
<name>A0A918C3X7_9DEIO</name>
<dbReference type="SUPFAM" id="SSF54593">
    <property type="entry name" value="Glyoxalase/Bleomycin resistance protein/Dihydroxybiphenyl dioxygenase"/>
    <property type="match status" value="1"/>
</dbReference>
<evidence type="ECO:0000259" key="1">
    <source>
        <dbReference type="Pfam" id="PF13468"/>
    </source>
</evidence>
<evidence type="ECO:0000313" key="2">
    <source>
        <dbReference type="EMBL" id="GGR05373.1"/>
    </source>
</evidence>
<accession>A0A918C3X7</accession>
<protein>
    <submittedName>
        <fullName evidence="2">Glyoxalase</fullName>
    </submittedName>
</protein>
<dbReference type="InterPro" id="IPR025870">
    <property type="entry name" value="Glyoxalase-like_dom"/>
</dbReference>
<comment type="caution">
    <text evidence="2">The sequence shown here is derived from an EMBL/GenBank/DDBJ whole genome shotgun (WGS) entry which is preliminary data.</text>
</comment>
<dbReference type="EMBL" id="BMQL01000007">
    <property type="protein sequence ID" value="GGR05373.1"/>
    <property type="molecule type" value="Genomic_DNA"/>
</dbReference>
<dbReference type="Proteomes" id="UP000603865">
    <property type="component" value="Unassembled WGS sequence"/>
</dbReference>
<dbReference type="RefSeq" id="WP_308425794.1">
    <property type="nucleotide sequence ID" value="NZ_BMQL01000007.1"/>
</dbReference>
<dbReference type="InterPro" id="IPR029068">
    <property type="entry name" value="Glyas_Bleomycin-R_OHBP_Dase"/>
</dbReference>
<reference evidence="2" key="2">
    <citation type="submission" date="2020-09" db="EMBL/GenBank/DDBJ databases">
        <authorList>
            <person name="Sun Q."/>
            <person name="Ohkuma M."/>
        </authorList>
    </citation>
    <scope>NUCLEOTIDE SEQUENCE</scope>
    <source>
        <strain evidence="2">JCM 31311</strain>
    </source>
</reference>
<keyword evidence="3" id="KW-1185">Reference proteome</keyword>
<reference evidence="2" key="1">
    <citation type="journal article" date="2014" name="Int. J. Syst. Evol. Microbiol.">
        <title>Complete genome sequence of Corynebacterium casei LMG S-19264T (=DSM 44701T), isolated from a smear-ripened cheese.</title>
        <authorList>
            <consortium name="US DOE Joint Genome Institute (JGI-PGF)"/>
            <person name="Walter F."/>
            <person name="Albersmeier A."/>
            <person name="Kalinowski J."/>
            <person name="Ruckert C."/>
        </authorList>
    </citation>
    <scope>NUCLEOTIDE SEQUENCE</scope>
    <source>
        <strain evidence="2">JCM 31311</strain>
    </source>
</reference>
<sequence>MIRPALDHLVFAAADLASGQAALEQLLGVPLQPGGQHQYFGTHNAVLNLGPLYLEVIAVDPAAPALPRPRWFELDTPQMRQRIASGPQLIHWVCRVPHLETALLNSPEDHGAEVALSRGQNRWLLSVPPDGSLPMGGVLPSLIEWQSLSPAQRLVDHGVRLKTLHLTTPDPARLEAALAALNISDVELDIETGPPRLEATLTTPNGEVRL</sequence>
<dbReference type="Pfam" id="PF13468">
    <property type="entry name" value="Glyoxalase_3"/>
    <property type="match status" value="1"/>
</dbReference>